<evidence type="ECO:0000313" key="13">
    <source>
        <dbReference type="EMBL" id="KAK8400086.1"/>
    </source>
</evidence>
<keyword evidence="4" id="KW-0963">Cytoplasm</keyword>
<evidence type="ECO:0000256" key="11">
    <source>
        <dbReference type="ARBA" id="ARBA00046593"/>
    </source>
</evidence>
<reference evidence="13 14" key="1">
    <citation type="submission" date="2023-03" db="EMBL/GenBank/DDBJ databases">
        <title>High-quality genome of Scylla paramamosain provides insights in environmental adaptation.</title>
        <authorList>
            <person name="Zhang L."/>
        </authorList>
    </citation>
    <scope>NUCLEOTIDE SEQUENCE [LARGE SCALE GENOMIC DNA]</scope>
    <source>
        <strain evidence="13">LZ_2023a</strain>
        <tissue evidence="13">Muscle</tissue>
    </source>
</reference>
<keyword evidence="7 12" id="KW-0472">Membrane</keyword>
<evidence type="ECO:0000313" key="14">
    <source>
        <dbReference type="Proteomes" id="UP001487740"/>
    </source>
</evidence>
<protein>
    <recommendedName>
        <fullName evidence="9">Membrane protein BRI3</fullName>
    </recommendedName>
    <alternativeName>
        <fullName evidence="10">Brain protein I3</fullName>
    </alternativeName>
</protein>
<evidence type="ECO:0000256" key="7">
    <source>
        <dbReference type="ARBA" id="ARBA00023136"/>
    </source>
</evidence>
<evidence type="ECO:0000256" key="3">
    <source>
        <dbReference type="ARBA" id="ARBA00008090"/>
    </source>
</evidence>
<evidence type="ECO:0000256" key="9">
    <source>
        <dbReference type="ARBA" id="ARBA00035284"/>
    </source>
</evidence>
<dbReference type="AlphaFoldDB" id="A0AAW0UM73"/>
<proteinExistence type="inferred from homology"/>
<dbReference type="Pfam" id="PF10164">
    <property type="entry name" value="BRI3"/>
    <property type="match status" value="1"/>
</dbReference>
<keyword evidence="8" id="KW-0458">Lysosome</keyword>
<keyword evidence="14" id="KW-1185">Reference proteome</keyword>
<gene>
    <name evidence="13" type="ORF">O3P69_003052</name>
</gene>
<dbReference type="GO" id="GO:0048471">
    <property type="term" value="C:perinuclear region of cytoplasm"/>
    <property type="evidence" value="ECO:0007669"/>
    <property type="project" value="UniProtKB-SubCell"/>
</dbReference>
<accession>A0AAW0UM73</accession>
<dbReference type="PANTHER" id="PTHR13551:SF1">
    <property type="entry name" value="MEMBRANE PROTEIN BRI3"/>
    <property type="match status" value="1"/>
</dbReference>
<evidence type="ECO:0000256" key="4">
    <source>
        <dbReference type="ARBA" id="ARBA00022490"/>
    </source>
</evidence>
<comment type="subcellular location">
    <subcellularLocation>
        <location evidence="2">Cytoplasm</location>
        <location evidence="2">Perinuclear region</location>
    </subcellularLocation>
    <subcellularLocation>
        <location evidence="1">Lysosome membrane</location>
        <topology evidence="1">Multi-pass membrane protein</topology>
    </subcellularLocation>
</comment>
<evidence type="ECO:0000256" key="2">
    <source>
        <dbReference type="ARBA" id="ARBA00004556"/>
    </source>
</evidence>
<comment type="similarity">
    <text evidence="3">Belongs to the BRI3 family.</text>
</comment>
<dbReference type="GO" id="GO:0005765">
    <property type="term" value="C:lysosomal membrane"/>
    <property type="evidence" value="ECO:0007669"/>
    <property type="project" value="UniProtKB-SubCell"/>
</dbReference>
<comment type="subunit">
    <text evidence="11">Interacts with BRI3BP. Interacts with MGAT1 and IFITM3.</text>
</comment>
<dbReference type="PANTHER" id="PTHR13551">
    <property type="entry name" value="BRAIN PROTEIN I3"/>
    <property type="match status" value="1"/>
</dbReference>
<dbReference type="InterPro" id="IPR019317">
    <property type="entry name" value="BRI3"/>
</dbReference>
<keyword evidence="6 12" id="KW-1133">Transmembrane helix</keyword>
<evidence type="ECO:0000256" key="10">
    <source>
        <dbReference type="ARBA" id="ARBA00035449"/>
    </source>
</evidence>
<evidence type="ECO:0000256" key="12">
    <source>
        <dbReference type="SAM" id="Phobius"/>
    </source>
</evidence>
<evidence type="ECO:0000256" key="6">
    <source>
        <dbReference type="ARBA" id="ARBA00022989"/>
    </source>
</evidence>
<name>A0AAW0UM73_SCYPA</name>
<comment type="caution">
    <text evidence="13">The sequence shown here is derived from an EMBL/GenBank/DDBJ whole genome shotgun (WGS) entry which is preliminary data.</text>
</comment>
<dbReference type="Proteomes" id="UP001487740">
    <property type="component" value="Unassembled WGS sequence"/>
</dbReference>
<evidence type="ECO:0000256" key="8">
    <source>
        <dbReference type="ARBA" id="ARBA00023228"/>
    </source>
</evidence>
<dbReference type="EMBL" id="JARAKH010000010">
    <property type="protein sequence ID" value="KAK8400086.1"/>
    <property type="molecule type" value="Genomic_DNA"/>
</dbReference>
<feature type="transmembrane region" description="Helical" evidence="12">
    <location>
        <begin position="100"/>
        <end position="123"/>
    </location>
</feature>
<evidence type="ECO:0000256" key="5">
    <source>
        <dbReference type="ARBA" id="ARBA00022692"/>
    </source>
</evidence>
<evidence type="ECO:0000256" key="1">
    <source>
        <dbReference type="ARBA" id="ARBA00004155"/>
    </source>
</evidence>
<sequence length="138" mass="15172">MHNNDFLQLHEQQRASRLPVTWLTTRQARSRSVCTPLPYNRTPVGFQAPPPPGQMAYVASAPTIVAAQPTVAAQPVFAAQPQAVSSGICSACRVGFIRNEFTWCGIFLAIFLFPFGFLCCLMMKEKKCTNCRASFGNA</sequence>
<organism evidence="13 14">
    <name type="scientific">Scylla paramamosain</name>
    <name type="common">Mud crab</name>
    <dbReference type="NCBI Taxonomy" id="85552"/>
    <lineage>
        <taxon>Eukaryota</taxon>
        <taxon>Metazoa</taxon>
        <taxon>Ecdysozoa</taxon>
        <taxon>Arthropoda</taxon>
        <taxon>Crustacea</taxon>
        <taxon>Multicrustacea</taxon>
        <taxon>Malacostraca</taxon>
        <taxon>Eumalacostraca</taxon>
        <taxon>Eucarida</taxon>
        <taxon>Decapoda</taxon>
        <taxon>Pleocyemata</taxon>
        <taxon>Brachyura</taxon>
        <taxon>Eubrachyura</taxon>
        <taxon>Portunoidea</taxon>
        <taxon>Portunidae</taxon>
        <taxon>Portuninae</taxon>
        <taxon>Scylla</taxon>
    </lineage>
</organism>
<keyword evidence="5 12" id="KW-0812">Transmembrane</keyword>